<organism evidence="3 4">
    <name type="scientific">Sphingomonas naphthae</name>
    <dbReference type="NCBI Taxonomy" id="1813468"/>
    <lineage>
        <taxon>Bacteria</taxon>
        <taxon>Pseudomonadati</taxon>
        <taxon>Pseudomonadota</taxon>
        <taxon>Alphaproteobacteria</taxon>
        <taxon>Sphingomonadales</taxon>
        <taxon>Sphingomonadaceae</taxon>
        <taxon>Sphingomonas</taxon>
    </lineage>
</organism>
<gene>
    <name evidence="3" type="ORF">PQ455_10480</name>
</gene>
<dbReference type="InterPro" id="IPR008565">
    <property type="entry name" value="TtsA-like_GH18_dom"/>
</dbReference>
<dbReference type="InterPro" id="IPR018537">
    <property type="entry name" value="Peptidoglycan-bd_3"/>
</dbReference>
<evidence type="ECO:0000259" key="2">
    <source>
        <dbReference type="Pfam" id="PF09374"/>
    </source>
</evidence>
<name>A0ABY7TIB6_9SPHN</name>
<evidence type="ECO:0000313" key="3">
    <source>
        <dbReference type="EMBL" id="WCT72074.1"/>
    </source>
</evidence>
<evidence type="ECO:0000313" key="4">
    <source>
        <dbReference type="Proteomes" id="UP001220395"/>
    </source>
</evidence>
<dbReference type="InterPro" id="IPR023346">
    <property type="entry name" value="Lysozyme-like_dom_sf"/>
</dbReference>
<proteinExistence type="predicted"/>
<dbReference type="RefSeq" id="WP_273686024.1">
    <property type="nucleotide sequence ID" value="NZ_CP117411.1"/>
</dbReference>
<dbReference type="Pfam" id="PF05838">
    <property type="entry name" value="Glyco_hydro_108"/>
    <property type="match status" value="1"/>
</dbReference>
<feature type="domain" description="Peptidoglycan binding" evidence="2">
    <location>
        <begin position="122"/>
        <end position="190"/>
    </location>
</feature>
<keyword evidence="4" id="KW-1185">Reference proteome</keyword>
<reference evidence="3 4" key="1">
    <citation type="submission" date="2023-02" db="EMBL/GenBank/DDBJ databases">
        <title>Genome sequence of Sphingomonas naphthae.</title>
        <authorList>
            <person name="Kim S."/>
            <person name="Heo J."/>
            <person name="Kwon S.-W."/>
        </authorList>
    </citation>
    <scope>NUCLEOTIDE SEQUENCE [LARGE SCALE GENOMIC DNA]</scope>
    <source>
        <strain evidence="3 4">KACC 18716</strain>
    </source>
</reference>
<dbReference type="Proteomes" id="UP001220395">
    <property type="component" value="Chromosome"/>
</dbReference>
<evidence type="ECO:0000259" key="1">
    <source>
        <dbReference type="Pfam" id="PF05838"/>
    </source>
</evidence>
<dbReference type="SUPFAM" id="SSF53955">
    <property type="entry name" value="Lysozyme-like"/>
    <property type="match status" value="1"/>
</dbReference>
<sequence length="207" mass="22517">MISPDGFFAAYIRRWEGSERRGYLSLDPNDNGNWYLPGAKAQKKGQGALVGSNFGVTAATLATYLGRTNISAADIKAIDLAKAVAIARKLFYVGPGLDRLVWNRATASIVDFGWGAGPVASIKLLQDLLDVGQDGVIGVNGATARAFAARAARSEEAMAGAWWAMREEYYENLVARRPSDGIYLAGWDNRSDWFMPGHPENWWGKSA</sequence>
<dbReference type="Pfam" id="PF09374">
    <property type="entry name" value="PG_binding_3"/>
    <property type="match status" value="1"/>
</dbReference>
<protein>
    <submittedName>
        <fullName evidence="3">Peptidoglycan-binding domain-containing protein</fullName>
    </submittedName>
</protein>
<accession>A0ABY7TIB6</accession>
<feature type="domain" description="TtsA-like Glycoside hydrolase family 108" evidence="1">
    <location>
        <begin position="11"/>
        <end position="117"/>
    </location>
</feature>
<dbReference type="EMBL" id="CP117411">
    <property type="protein sequence ID" value="WCT72074.1"/>
    <property type="molecule type" value="Genomic_DNA"/>
</dbReference>
<dbReference type="Gene3D" id="1.20.141.10">
    <property type="entry name" value="Chitosanase, subunit A, domain 1"/>
    <property type="match status" value="1"/>
</dbReference>